<comment type="caution">
    <text evidence="1">The sequence shown here is derived from an EMBL/GenBank/DDBJ whole genome shotgun (WGS) entry which is preliminary data.</text>
</comment>
<organism evidence="1 2">
    <name type="scientific">Rosa chinensis</name>
    <name type="common">China rose</name>
    <dbReference type="NCBI Taxonomy" id="74649"/>
    <lineage>
        <taxon>Eukaryota</taxon>
        <taxon>Viridiplantae</taxon>
        <taxon>Streptophyta</taxon>
        <taxon>Embryophyta</taxon>
        <taxon>Tracheophyta</taxon>
        <taxon>Spermatophyta</taxon>
        <taxon>Magnoliopsida</taxon>
        <taxon>eudicotyledons</taxon>
        <taxon>Gunneridae</taxon>
        <taxon>Pentapetalae</taxon>
        <taxon>rosids</taxon>
        <taxon>fabids</taxon>
        <taxon>Rosales</taxon>
        <taxon>Rosaceae</taxon>
        <taxon>Rosoideae</taxon>
        <taxon>Rosoideae incertae sedis</taxon>
        <taxon>Rosa</taxon>
    </lineage>
</organism>
<dbReference type="Proteomes" id="UP000238479">
    <property type="component" value="Chromosome 1"/>
</dbReference>
<reference evidence="1 2" key="1">
    <citation type="journal article" date="2018" name="Nat. Genet.">
        <title>The Rosa genome provides new insights in the design of modern roses.</title>
        <authorList>
            <person name="Bendahmane M."/>
        </authorList>
    </citation>
    <scope>NUCLEOTIDE SEQUENCE [LARGE SCALE GENOMIC DNA]</scope>
    <source>
        <strain evidence="2">cv. Old Blush</strain>
    </source>
</reference>
<name>A0A2P6SI90_ROSCH</name>
<gene>
    <name evidence="1" type="ORF">RchiOBHm_Chr1g0358851</name>
</gene>
<evidence type="ECO:0000313" key="2">
    <source>
        <dbReference type="Proteomes" id="UP000238479"/>
    </source>
</evidence>
<evidence type="ECO:0000313" key="1">
    <source>
        <dbReference type="EMBL" id="PRQ58394.1"/>
    </source>
</evidence>
<sequence length="56" mass="6331">MTLKASFFRNRNVNKDLPGGGKVEVSRTLCNPAVKTKNWIYTDLDSLSNQARYAKI</sequence>
<keyword evidence="2" id="KW-1185">Reference proteome</keyword>
<protein>
    <submittedName>
        <fullName evidence="1">Uncharacterized protein</fullName>
    </submittedName>
</protein>
<dbReference type="EMBL" id="PDCK01000039">
    <property type="protein sequence ID" value="PRQ58394.1"/>
    <property type="molecule type" value="Genomic_DNA"/>
</dbReference>
<dbReference type="Gramene" id="PRQ58394">
    <property type="protein sequence ID" value="PRQ58394"/>
    <property type="gene ID" value="RchiOBHm_Chr1g0358851"/>
</dbReference>
<dbReference type="AlphaFoldDB" id="A0A2P6SI90"/>
<accession>A0A2P6SI90</accession>
<proteinExistence type="predicted"/>